<organism evidence="1 2">
    <name type="scientific">Pigmentiphaga humi</name>
    <dbReference type="NCBI Taxonomy" id="2478468"/>
    <lineage>
        <taxon>Bacteria</taxon>
        <taxon>Pseudomonadati</taxon>
        <taxon>Pseudomonadota</taxon>
        <taxon>Betaproteobacteria</taxon>
        <taxon>Burkholderiales</taxon>
        <taxon>Alcaligenaceae</taxon>
        <taxon>Pigmentiphaga</taxon>
    </lineage>
</organism>
<dbReference type="Pfam" id="PF05402">
    <property type="entry name" value="PqqD"/>
    <property type="match status" value="1"/>
</dbReference>
<dbReference type="OrthoDB" id="8453955at2"/>
<dbReference type="Proteomes" id="UP000277294">
    <property type="component" value="Unassembled WGS sequence"/>
</dbReference>
<evidence type="ECO:0000313" key="2">
    <source>
        <dbReference type="Proteomes" id="UP000277294"/>
    </source>
</evidence>
<dbReference type="InterPro" id="IPR041881">
    <property type="entry name" value="PqqD_sf"/>
</dbReference>
<proteinExistence type="predicted"/>
<dbReference type="EMBL" id="UWPJ01000025">
    <property type="protein sequence ID" value="VCU71228.1"/>
    <property type="molecule type" value="Genomic_DNA"/>
</dbReference>
<dbReference type="RefSeq" id="WP_160142318.1">
    <property type="nucleotide sequence ID" value="NZ_UWPJ01000025.1"/>
</dbReference>
<gene>
    <name evidence="1" type="ORF">PIGHUM_03309</name>
</gene>
<accession>A0A3P4B6E1</accession>
<dbReference type="Gene3D" id="1.10.10.1150">
    <property type="entry name" value="Coenzyme PQQ synthesis protein D (PqqD)"/>
    <property type="match status" value="1"/>
</dbReference>
<protein>
    <recommendedName>
        <fullName evidence="3">Coenzyme PQQ synthesis protein D (PqqD)</fullName>
    </recommendedName>
</protein>
<evidence type="ECO:0008006" key="3">
    <source>
        <dbReference type="Google" id="ProtNLM"/>
    </source>
</evidence>
<sequence>MSASASHSFIRNPSLIGVPSGDHLVMMSIDTGSYYDLNGTGRFIWESLETPRRFEEICLLVGQAYEVSGEACALAVQGFLDRMLAEGMIQTAPQAGTTAA</sequence>
<evidence type="ECO:0000313" key="1">
    <source>
        <dbReference type="EMBL" id="VCU71228.1"/>
    </source>
</evidence>
<reference evidence="1 2" key="1">
    <citation type="submission" date="2018-10" db="EMBL/GenBank/DDBJ databases">
        <authorList>
            <person name="Criscuolo A."/>
        </authorList>
    </citation>
    <scope>NUCLEOTIDE SEQUENCE [LARGE SCALE GENOMIC DNA]</scope>
    <source>
        <strain evidence="1">DnA1</strain>
    </source>
</reference>
<dbReference type="AlphaFoldDB" id="A0A3P4B6E1"/>
<dbReference type="InterPro" id="IPR008792">
    <property type="entry name" value="PQQD"/>
</dbReference>
<name>A0A3P4B6E1_9BURK</name>
<keyword evidence="2" id="KW-1185">Reference proteome</keyword>